<dbReference type="Gene3D" id="2.60.120.430">
    <property type="entry name" value="Galactose-binding lectin"/>
    <property type="match status" value="1"/>
</dbReference>
<organism evidence="1 2">
    <name type="scientific">Rhodanobacter fulvus Jip2</name>
    <dbReference type="NCBI Taxonomy" id="1163408"/>
    <lineage>
        <taxon>Bacteria</taxon>
        <taxon>Pseudomonadati</taxon>
        <taxon>Pseudomonadota</taxon>
        <taxon>Gammaproteobacteria</taxon>
        <taxon>Lysobacterales</taxon>
        <taxon>Rhodanobacteraceae</taxon>
        <taxon>Rhodanobacter</taxon>
    </lineage>
</organism>
<evidence type="ECO:0000313" key="1">
    <source>
        <dbReference type="EMBL" id="EIL89666.1"/>
    </source>
</evidence>
<accession>I4VR25</accession>
<dbReference type="EMBL" id="AJXU01000031">
    <property type="protein sequence ID" value="EIL89666.1"/>
    <property type="molecule type" value="Genomic_DNA"/>
</dbReference>
<dbReference type="Gene3D" id="3.20.20.80">
    <property type="entry name" value="Glycosidases"/>
    <property type="match status" value="1"/>
</dbReference>
<name>I4VR25_9GAMM</name>
<dbReference type="InterPro" id="IPR017853">
    <property type="entry name" value="GH"/>
</dbReference>
<dbReference type="PATRIC" id="fig|1163408.3.peg.1658"/>
<dbReference type="Proteomes" id="UP000004210">
    <property type="component" value="Unassembled WGS sequence"/>
</dbReference>
<reference evidence="1 2" key="1">
    <citation type="journal article" date="2012" name="J. Bacteriol.">
        <title>Genome sequences for six rhodanobacter strains, isolated from soils and the terrestrial subsurface, with variable denitrification capabilities.</title>
        <authorList>
            <person name="Kostka J.E."/>
            <person name="Green S.J."/>
            <person name="Rishishwar L."/>
            <person name="Prakash O."/>
            <person name="Katz L.S."/>
            <person name="Marino-Ramirez L."/>
            <person name="Jordan I.K."/>
            <person name="Munk C."/>
            <person name="Ivanova N."/>
            <person name="Mikhailova N."/>
            <person name="Watson D.B."/>
            <person name="Brown S.D."/>
            <person name="Palumbo A.V."/>
            <person name="Brooks S.C."/>
        </authorList>
    </citation>
    <scope>NUCLEOTIDE SEQUENCE [LARGE SCALE GENOMIC DNA]</scope>
    <source>
        <strain evidence="2">Jip2T</strain>
    </source>
</reference>
<gene>
    <name evidence="1" type="ORF">UU9_08085</name>
</gene>
<comment type="caution">
    <text evidence="1">The sequence shown here is derived from an EMBL/GenBank/DDBJ whole genome shotgun (WGS) entry which is preliminary data.</text>
</comment>
<evidence type="ECO:0008006" key="3">
    <source>
        <dbReference type="Google" id="ProtNLM"/>
    </source>
</evidence>
<proteinExistence type="predicted"/>
<dbReference type="SUPFAM" id="SSF51445">
    <property type="entry name" value="(Trans)glycosidases"/>
    <property type="match status" value="1"/>
</dbReference>
<keyword evidence="2" id="KW-1185">Reference proteome</keyword>
<evidence type="ECO:0000313" key="2">
    <source>
        <dbReference type="Proteomes" id="UP000004210"/>
    </source>
</evidence>
<dbReference type="eggNOG" id="COG1874">
    <property type="taxonomic scope" value="Bacteria"/>
</dbReference>
<dbReference type="AlphaFoldDB" id="I4VR25"/>
<dbReference type="STRING" id="1163408.UU9_08085"/>
<sequence>MLRSVCARRWLRFTFARHTRRFDRDGGNMKRIVLAGCLGLLCGCHAQASMTPIDLAAPAATAPVTLERVHRDGAPQVIDGITLQRFTFEAAASPALTVTSANALAAGDELQVQVQVQNAMPWSVTLTIDIGGANPDQHLHAQVGLPAGPPQTLVIPLHATSPRQMGMQVAPPMPFDDDGRPVLLATTVEGRLEPRTAHTLRFGVPAPQAPQTLLFGRVEAVSGQALQRAAYTGIVDRYGQATRGQWPEKIASDAALRAAHASERVALDKARMRADQDEYGGRLDVHNLATTGWFHTQKLGERWHLVTPAGHAFFSLGVNAVAADGGRSYVEGREFMFTGLPPQDGEWAAFYGTGDNRSAEQGASQGIGYNHGRWFDFYAANLYRVDGAGWLAAWRTRALDRLQAWGFNTLGDWSDPALGQAHRLPYTRSINIAGAYANVASGLDYWGRMPDPFDPRFVQATDVAVIKASAGVRDDPWLLGYFADNELAWAGAGAQGRWGLAQGTLAGNAASPAKQAFIAALRKKYVAPETLANAWGIALTSWSALDATGFAAPLPNAAHPAIADDYRAWLRQYADAYFRTVAEAIHRHDPHHLFLGGRFAVNTPEAVAACARYCDVVSFNVYADLPQHGFDAAAMRALDKPVLISEFHFGSDDRGPFGNGVVAVASEAQRGEAYTRFLAAAADDPQIVGAHWFQYLDQPVTGRLLDGENSHVGLVGITDIPFGGFVDAVREANRRHQ</sequence>
<protein>
    <recommendedName>
        <fullName evidence="3">Beta-agarase</fullName>
    </recommendedName>
</protein>